<dbReference type="GO" id="GO:0004386">
    <property type="term" value="F:helicase activity"/>
    <property type="evidence" value="ECO:0007669"/>
    <property type="project" value="InterPro"/>
</dbReference>
<dbReference type="EMBL" id="UXUI01013604">
    <property type="protein sequence ID" value="VDD97410.1"/>
    <property type="molecule type" value="Genomic_DNA"/>
</dbReference>
<dbReference type="AlphaFoldDB" id="A0A0N4VPR5"/>
<sequence>METQGKLEIESTTQGYEVDFELDPNQQRVMEELRKGNTMVFAQAPAGTGKTYVVAAYVSELYRKIRALQDRELIVITAPTNLAVQNVIKRICQFEPTIPVGEMLLLQSAVAEKLYPGEPSEEWQRYKLANTLKFYQKEEIPEALCSLATRYIEQRAKRDGRKYKEGRVLMLALKIKKPTIVLGTEPMITNFLMQ</sequence>
<gene>
    <name evidence="2" type="ORF">EVEC_LOCUS12161</name>
</gene>
<dbReference type="OrthoDB" id="5875676at2759"/>
<evidence type="ECO:0000313" key="2">
    <source>
        <dbReference type="EMBL" id="VDD97410.1"/>
    </source>
</evidence>
<dbReference type="Pfam" id="PF13086">
    <property type="entry name" value="AAA_11"/>
    <property type="match status" value="1"/>
</dbReference>
<evidence type="ECO:0000313" key="4">
    <source>
        <dbReference type="WBParaSite" id="EVEC_0001299901-mRNA-1"/>
    </source>
</evidence>
<dbReference type="InterPro" id="IPR041677">
    <property type="entry name" value="DNA2/NAM7_AAA_11"/>
</dbReference>
<dbReference type="WBParaSite" id="EVEC_0001299901-mRNA-1">
    <property type="protein sequence ID" value="EVEC_0001299901-mRNA-1"/>
    <property type="gene ID" value="EVEC_0001299901"/>
</dbReference>
<proteinExistence type="predicted"/>
<evidence type="ECO:0000259" key="1">
    <source>
        <dbReference type="Pfam" id="PF13086"/>
    </source>
</evidence>
<dbReference type="SUPFAM" id="SSF52540">
    <property type="entry name" value="P-loop containing nucleoside triphosphate hydrolases"/>
    <property type="match status" value="1"/>
</dbReference>
<dbReference type="Proteomes" id="UP000274131">
    <property type="component" value="Unassembled WGS sequence"/>
</dbReference>
<feature type="domain" description="DNA2/NAM7 helicase helicase" evidence="1">
    <location>
        <begin position="22"/>
        <end position="97"/>
    </location>
</feature>
<reference evidence="2 3" key="2">
    <citation type="submission" date="2018-10" db="EMBL/GenBank/DDBJ databases">
        <authorList>
            <consortium name="Pathogen Informatics"/>
        </authorList>
    </citation>
    <scope>NUCLEOTIDE SEQUENCE [LARGE SCALE GENOMIC DNA]</scope>
</reference>
<accession>A0A0N4VPR5</accession>
<protein>
    <submittedName>
        <fullName evidence="4">AAA_11 domain-containing protein</fullName>
    </submittedName>
</protein>
<keyword evidence="3" id="KW-1185">Reference proteome</keyword>
<dbReference type="InterPro" id="IPR027417">
    <property type="entry name" value="P-loop_NTPase"/>
</dbReference>
<evidence type="ECO:0000313" key="3">
    <source>
        <dbReference type="Proteomes" id="UP000274131"/>
    </source>
</evidence>
<dbReference type="Gene3D" id="3.40.50.300">
    <property type="entry name" value="P-loop containing nucleotide triphosphate hydrolases"/>
    <property type="match status" value="1"/>
</dbReference>
<name>A0A0N4VPR5_ENTVE</name>
<organism evidence="4">
    <name type="scientific">Enterobius vermicularis</name>
    <name type="common">Human pinworm</name>
    <dbReference type="NCBI Taxonomy" id="51028"/>
    <lineage>
        <taxon>Eukaryota</taxon>
        <taxon>Metazoa</taxon>
        <taxon>Ecdysozoa</taxon>
        <taxon>Nematoda</taxon>
        <taxon>Chromadorea</taxon>
        <taxon>Rhabditida</taxon>
        <taxon>Spirurina</taxon>
        <taxon>Oxyuridomorpha</taxon>
        <taxon>Oxyuroidea</taxon>
        <taxon>Oxyuridae</taxon>
        <taxon>Enterobius</taxon>
    </lineage>
</organism>
<reference evidence="4" key="1">
    <citation type="submission" date="2017-02" db="UniProtKB">
        <authorList>
            <consortium name="WormBaseParasite"/>
        </authorList>
    </citation>
    <scope>IDENTIFICATION</scope>
</reference>